<dbReference type="RefSeq" id="XP_026611884.1">
    <property type="nucleotide sequence ID" value="XM_026757670.1"/>
</dbReference>
<evidence type="ECO:0000256" key="7">
    <source>
        <dbReference type="SAM" id="Phobius"/>
    </source>
</evidence>
<reference evidence="9" key="1">
    <citation type="submission" date="2018-08" db="EMBL/GenBank/DDBJ databases">
        <title>Draft genome sequence of azole-resistant Aspergillus thermomutatus (Neosartorya pseudofischeri) strain HMR AF 39, isolated from a human nasal aspirate.</title>
        <authorList>
            <person name="Parent-Michaud M."/>
            <person name="Dufresne P.J."/>
            <person name="Fournier E."/>
            <person name="Martineau C."/>
            <person name="Moreira S."/>
            <person name="Perkins V."/>
            <person name="De Repentigny L."/>
            <person name="Dufresne S.F."/>
        </authorList>
    </citation>
    <scope>NUCLEOTIDE SEQUENCE [LARGE SCALE GENOMIC DNA]</scope>
    <source>
        <strain evidence="9">HMR AF 39</strain>
    </source>
</reference>
<evidence type="ECO:0000256" key="6">
    <source>
        <dbReference type="ARBA" id="ARBA00037968"/>
    </source>
</evidence>
<proteinExistence type="inferred from homology"/>
<feature type="transmembrane region" description="Helical" evidence="7">
    <location>
        <begin position="125"/>
        <end position="143"/>
    </location>
</feature>
<feature type="transmembrane region" description="Helical" evidence="7">
    <location>
        <begin position="361"/>
        <end position="381"/>
    </location>
</feature>
<keyword evidence="2" id="KW-0813">Transport</keyword>
<feature type="transmembrane region" description="Helical" evidence="7">
    <location>
        <begin position="209"/>
        <end position="230"/>
    </location>
</feature>
<dbReference type="PANTHER" id="PTHR43791:SF103">
    <property type="entry name" value="MAJOR FACILITATOR SUPERFAMILY (MFS) PROFILE DOMAIN-CONTAINING PROTEIN-RELATED"/>
    <property type="match status" value="1"/>
</dbReference>
<comment type="caution">
    <text evidence="9">The sequence shown here is derived from an EMBL/GenBank/DDBJ whole genome shotgun (WGS) entry which is preliminary data.</text>
</comment>
<feature type="transmembrane region" description="Helical" evidence="7">
    <location>
        <begin position="421"/>
        <end position="440"/>
    </location>
</feature>
<dbReference type="InterPro" id="IPR020846">
    <property type="entry name" value="MFS_dom"/>
</dbReference>
<accession>A0A397GCQ5</accession>
<feature type="transmembrane region" description="Helical" evidence="7">
    <location>
        <begin position="53"/>
        <end position="76"/>
    </location>
</feature>
<dbReference type="Gene3D" id="1.20.1250.20">
    <property type="entry name" value="MFS general substrate transporter like domains"/>
    <property type="match status" value="2"/>
</dbReference>
<feature type="transmembrane region" description="Helical" evidence="7">
    <location>
        <begin position="387"/>
        <end position="409"/>
    </location>
</feature>
<feature type="transmembrane region" description="Helical" evidence="7">
    <location>
        <begin position="320"/>
        <end position="349"/>
    </location>
</feature>
<name>A0A397GCQ5_ASPTH</name>
<dbReference type="OrthoDB" id="6730379at2759"/>
<keyword evidence="5 7" id="KW-0472">Membrane</keyword>
<dbReference type="SUPFAM" id="SSF103473">
    <property type="entry name" value="MFS general substrate transporter"/>
    <property type="match status" value="1"/>
</dbReference>
<keyword evidence="10" id="KW-1185">Reference proteome</keyword>
<dbReference type="GeneID" id="38126025"/>
<evidence type="ECO:0000256" key="1">
    <source>
        <dbReference type="ARBA" id="ARBA00004141"/>
    </source>
</evidence>
<evidence type="ECO:0000256" key="5">
    <source>
        <dbReference type="ARBA" id="ARBA00023136"/>
    </source>
</evidence>
<feature type="transmembrane region" description="Helical" evidence="7">
    <location>
        <begin position="96"/>
        <end position="113"/>
    </location>
</feature>
<evidence type="ECO:0000313" key="10">
    <source>
        <dbReference type="Proteomes" id="UP000215305"/>
    </source>
</evidence>
<organism evidence="9 10">
    <name type="scientific">Aspergillus thermomutatus</name>
    <name type="common">Neosartorya pseudofischeri</name>
    <dbReference type="NCBI Taxonomy" id="41047"/>
    <lineage>
        <taxon>Eukaryota</taxon>
        <taxon>Fungi</taxon>
        <taxon>Dikarya</taxon>
        <taxon>Ascomycota</taxon>
        <taxon>Pezizomycotina</taxon>
        <taxon>Eurotiomycetes</taxon>
        <taxon>Eurotiomycetidae</taxon>
        <taxon>Eurotiales</taxon>
        <taxon>Aspergillaceae</taxon>
        <taxon>Aspergillus</taxon>
        <taxon>Aspergillus subgen. Fumigati</taxon>
    </lineage>
</organism>
<dbReference type="STRING" id="41047.A0A397GCQ5"/>
<evidence type="ECO:0000256" key="4">
    <source>
        <dbReference type="ARBA" id="ARBA00022989"/>
    </source>
</evidence>
<gene>
    <name evidence="9" type="ORF">CDV56_104051</name>
</gene>
<dbReference type="VEuPathDB" id="FungiDB:CDV56_104051"/>
<feature type="transmembrane region" description="Helical" evidence="7">
    <location>
        <begin position="182"/>
        <end position="203"/>
    </location>
</feature>
<sequence length="511" mass="56736">MGNMSREKTLPNSKHADDQASLDMGALQQIQESPFAFSSTAEKRLVRKIDIMILPIMTFAYMMAFLDKQALSYTAIMGLRTDLKLRGSEYNWSGSIFYFGYLFFSYPASILMVKFPLGKYLACNFMLWAIVLACHAATTNFAGLMVARFFLGCTEASVSSGFSLITSLWYRTSEQPLRHGIWFCGNSISMIIGNLIALGIWQIKTGLEPWKWLFIIFGIITFLWGILMFFRLPDAPNTASFLTEEEKLIAIERLKANKAGYKRNKIDSAQIIEAFTDPKTWLLAVMILGSNIPNGGFTTASPVPKVNTTDANTHQFSSLILYGFGFSTFKTLLLGMPVGAVILVFVLLSSTLSSKIENCRCIVIAAVGCVSILGSALVYATDSIASRYAGLLLMGVYSVSMPLSLAMVASNIGGFSKRATVSAIYFIMYCTGNIVGPQLFFEREAPRYQSGFQAVIVCFVVVVVVALVLGVYLRWENRRRDRVAGPVEDAEKPTELVDTTDLKNMQFRYVY</sequence>
<evidence type="ECO:0000256" key="2">
    <source>
        <dbReference type="ARBA" id="ARBA00022448"/>
    </source>
</evidence>
<comment type="subcellular location">
    <subcellularLocation>
        <location evidence="1">Membrane</location>
        <topology evidence="1">Multi-pass membrane protein</topology>
    </subcellularLocation>
</comment>
<dbReference type="PANTHER" id="PTHR43791">
    <property type="entry name" value="PERMEASE-RELATED"/>
    <property type="match status" value="1"/>
</dbReference>
<dbReference type="AlphaFoldDB" id="A0A397GCQ5"/>
<dbReference type="FunFam" id="1.20.1250.20:FF:000064">
    <property type="entry name" value="MFS allantoate transporter"/>
    <property type="match status" value="1"/>
</dbReference>
<feature type="transmembrane region" description="Helical" evidence="7">
    <location>
        <begin position="452"/>
        <end position="473"/>
    </location>
</feature>
<keyword evidence="3 7" id="KW-0812">Transmembrane</keyword>
<evidence type="ECO:0000313" key="9">
    <source>
        <dbReference type="EMBL" id="RHZ48227.1"/>
    </source>
</evidence>
<evidence type="ECO:0000256" key="3">
    <source>
        <dbReference type="ARBA" id="ARBA00022692"/>
    </source>
</evidence>
<protein>
    <recommendedName>
        <fullName evidence="8">Major facilitator superfamily (MFS) profile domain-containing protein</fullName>
    </recommendedName>
</protein>
<comment type="similarity">
    <text evidence="6">Belongs to the major facilitator superfamily. Allantoate permease family.</text>
</comment>
<dbReference type="InterPro" id="IPR036259">
    <property type="entry name" value="MFS_trans_sf"/>
</dbReference>
<dbReference type="InterPro" id="IPR011701">
    <property type="entry name" value="MFS"/>
</dbReference>
<dbReference type="PROSITE" id="PS50850">
    <property type="entry name" value="MFS"/>
    <property type="match status" value="1"/>
</dbReference>
<dbReference type="EMBL" id="NKHU02000202">
    <property type="protein sequence ID" value="RHZ48227.1"/>
    <property type="molecule type" value="Genomic_DNA"/>
</dbReference>
<evidence type="ECO:0000259" key="8">
    <source>
        <dbReference type="PROSITE" id="PS50850"/>
    </source>
</evidence>
<dbReference type="GO" id="GO:0016020">
    <property type="term" value="C:membrane"/>
    <property type="evidence" value="ECO:0007669"/>
    <property type="project" value="UniProtKB-SubCell"/>
</dbReference>
<feature type="domain" description="Major facilitator superfamily (MFS) profile" evidence="8">
    <location>
        <begin position="53"/>
        <end position="478"/>
    </location>
</feature>
<keyword evidence="4 7" id="KW-1133">Transmembrane helix</keyword>
<dbReference type="GO" id="GO:0022857">
    <property type="term" value="F:transmembrane transporter activity"/>
    <property type="evidence" value="ECO:0007669"/>
    <property type="project" value="InterPro"/>
</dbReference>
<dbReference type="Pfam" id="PF07690">
    <property type="entry name" value="MFS_1"/>
    <property type="match status" value="1"/>
</dbReference>
<dbReference type="Proteomes" id="UP000215305">
    <property type="component" value="Unassembled WGS sequence"/>
</dbReference>